<dbReference type="InterPro" id="IPR035595">
    <property type="entry name" value="UDP_glycos_trans_CS"/>
</dbReference>
<dbReference type="InterPro" id="IPR002213">
    <property type="entry name" value="UDP_glucos_trans"/>
</dbReference>
<reference evidence="6" key="1">
    <citation type="submission" date="2021-12" db="EMBL/GenBank/DDBJ databases">
        <authorList>
            <person name="King R."/>
        </authorList>
    </citation>
    <scope>NUCLEOTIDE SEQUENCE</scope>
</reference>
<keyword evidence="5" id="KW-0812">Transmembrane</keyword>
<dbReference type="AlphaFoldDB" id="A0A9N9RBN4"/>
<evidence type="ECO:0000313" key="7">
    <source>
        <dbReference type="Proteomes" id="UP001153714"/>
    </source>
</evidence>
<reference evidence="6" key="2">
    <citation type="submission" date="2022-10" db="EMBL/GenBank/DDBJ databases">
        <authorList>
            <consortium name="ENA_rothamsted_submissions"/>
            <consortium name="culmorum"/>
            <person name="King R."/>
        </authorList>
    </citation>
    <scope>NUCLEOTIDE SEQUENCE</scope>
</reference>
<accession>A0A9N9RBN4</accession>
<evidence type="ECO:0000256" key="2">
    <source>
        <dbReference type="ARBA" id="ARBA00022676"/>
    </source>
</evidence>
<dbReference type="Gene3D" id="3.40.50.2000">
    <property type="entry name" value="Glycogen Phosphorylase B"/>
    <property type="match status" value="2"/>
</dbReference>
<keyword evidence="7" id="KW-1185">Reference proteome</keyword>
<evidence type="ECO:0000313" key="6">
    <source>
        <dbReference type="EMBL" id="CAG9793376.1"/>
    </source>
</evidence>
<dbReference type="PROSITE" id="PS00375">
    <property type="entry name" value="UDPGT"/>
    <property type="match status" value="1"/>
</dbReference>
<keyword evidence="5" id="KW-0732">Signal</keyword>
<dbReference type="InterPro" id="IPR050271">
    <property type="entry name" value="UDP-glycosyltransferase"/>
</dbReference>
<comment type="subcellular location">
    <subcellularLocation>
        <location evidence="5">Membrane</location>
        <topology evidence="5">Single-pass membrane protein</topology>
    </subcellularLocation>
</comment>
<protein>
    <recommendedName>
        <fullName evidence="5">UDP-glucuronosyltransferase</fullName>
        <ecNumber evidence="5">2.4.1.17</ecNumber>
    </recommendedName>
</protein>
<sequence length="523" mass="59301">MSWLPWLMCGVMVVACANTEQSKLKVLVLFPFPSKSHSILGDGVVRHLIKAGHEVTYITPYVKKGLTPKLRQIDVSDNFKAIDITVEQLNLKTIIMNKGVSFSIFDFFETTLNIFNMTFHNDNVQKLLRDPKEKFDVIIAEWMFNELYATFSAVFGAPYIWVSTVQPHWMVLRLIDEASNPAYTADSHSPSVPPFSFYERVQQLFFQIVGITVQKFFFDPKIEAVYDDLAPIIKQRGSEVPKFDELKYNASLMLGNSHVSMGSSPALPQSYKVVGGYHIDTNVKPLPADLQKIMDDAKDGVIYFSMGSNLRSKDLPSEVTQSLLKVFSSLKQTVMWKFEEVLPGLPENVHILKWASQHSILAHPNCKLFITHGGLLSSTETIYFAKPIIGIPVFADQFVNVDRAVKVGIAKRVDLSFTMADELKAAIEEMLNNPSYTRKVEELSFVYHHRPVSPGAELVHWVEHVARTRGAPHLRSPALHVPLYQKMYLDLAAVVFIILIAITKLIKRLFRKKNTEKKKKKTN</sequence>
<proteinExistence type="inferred from homology"/>
<evidence type="ECO:0000256" key="5">
    <source>
        <dbReference type="RuleBase" id="RU362059"/>
    </source>
</evidence>
<dbReference type="GO" id="GO:0016020">
    <property type="term" value="C:membrane"/>
    <property type="evidence" value="ECO:0007669"/>
    <property type="project" value="UniProtKB-SubCell"/>
</dbReference>
<dbReference type="PANTHER" id="PTHR48043">
    <property type="entry name" value="EG:EG0003.4 PROTEIN-RELATED"/>
    <property type="match status" value="1"/>
</dbReference>
<evidence type="ECO:0000256" key="3">
    <source>
        <dbReference type="ARBA" id="ARBA00022679"/>
    </source>
</evidence>
<keyword evidence="2 4" id="KW-0328">Glycosyltransferase</keyword>
<feature type="transmembrane region" description="Helical" evidence="5">
    <location>
        <begin position="487"/>
        <end position="510"/>
    </location>
</feature>
<dbReference type="SUPFAM" id="SSF53756">
    <property type="entry name" value="UDP-Glycosyltransferase/glycogen phosphorylase"/>
    <property type="match status" value="1"/>
</dbReference>
<dbReference type="EMBL" id="OU893336">
    <property type="protein sequence ID" value="CAG9793376.1"/>
    <property type="molecule type" value="Genomic_DNA"/>
</dbReference>
<feature type="chain" id="PRO_5040539465" description="UDP-glucuronosyltransferase" evidence="5">
    <location>
        <begin position="17"/>
        <end position="523"/>
    </location>
</feature>
<name>A0A9N9RBN4_9NEOP</name>
<comment type="similarity">
    <text evidence="1 4">Belongs to the UDP-glycosyltransferase family.</text>
</comment>
<dbReference type="Pfam" id="PF00201">
    <property type="entry name" value="UDPGT"/>
    <property type="match status" value="1"/>
</dbReference>
<dbReference type="FunFam" id="3.40.50.2000:FF:000050">
    <property type="entry name" value="UDP-glucuronosyltransferase"/>
    <property type="match status" value="1"/>
</dbReference>
<keyword evidence="5" id="KW-0472">Membrane</keyword>
<dbReference type="Proteomes" id="UP001153714">
    <property type="component" value="Chromosome 5"/>
</dbReference>
<evidence type="ECO:0000256" key="1">
    <source>
        <dbReference type="ARBA" id="ARBA00009995"/>
    </source>
</evidence>
<keyword evidence="5" id="KW-1133">Transmembrane helix</keyword>
<evidence type="ECO:0000256" key="4">
    <source>
        <dbReference type="RuleBase" id="RU003718"/>
    </source>
</evidence>
<gene>
    <name evidence="6" type="ORF">DIATSA_LOCUS10824</name>
</gene>
<organism evidence="6 7">
    <name type="scientific">Diatraea saccharalis</name>
    <name type="common">sugarcane borer</name>
    <dbReference type="NCBI Taxonomy" id="40085"/>
    <lineage>
        <taxon>Eukaryota</taxon>
        <taxon>Metazoa</taxon>
        <taxon>Ecdysozoa</taxon>
        <taxon>Arthropoda</taxon>
        <taxon>Hexapoda</taxon>
        <taxon>Insecta</taxon>
        <taxon>Pterygota</taxon>
        <taxon>Neoptera</taxon>
        <taxon>Endopterygota</taxon>
        <taxon>Lepidoptera</taxon>
        <taxon>Glossata</taxon>
        <taxon>Ditrysia</taxon>
        <taxon>Pyraloidea</taxon>
        <taxon>Crambidae</taxon>
        <taxon>Crambinae</taxon>
        <taxon>Diatraea</taxon>
    </lineage>
</organism>
<keyword evidence="3 4" id="KW-0808">Transferase</keyword>
<dbReference type="EC" id="2.4.1.17" evidence="5"/>
<dbReference type="GO" id="GO:0015020">
    <property type="term" value="F:glucuronosyltransferase activity"/>
    <property type="evidence" value="ECO:0007669"/>
    <property type="project" value="UniProtKB-EC"/>
</dbReference>
<dbReference type="PANTHER" id="PTHR48043:SF159">
    <property type="entry name" value="EG:EG0003.4 PROTEIN-RELATED"/>
    <property type="match status" value="1"/>
</dbReference>
<comment type="catalytic activity">
    <reaction evidence="5">
        <text>glucuronate acceptor + UDP-alpha-D-glucuronate = acceptor beta-D-glucuronoside + UDP + H(+)</text>
        <dbReference type="Rhea" id="RHEA:21032"/>
        <dbReference type="ChEBI" id="CHEBI:15378"/>
        <dbReference type="ChEBI" id="CHEBI:58052"/>
        <dbReference type="ChEBI" id="CHEBI:58223"/>
        <dbReference type="ChEBI" id="CHEBI:132367"/>
        <dbReference type="ChEBI" id="CHEBI:132368"/>
        <dbReference type="EC" id="2.4.1.17"/>
    </reaction>
</comment>
<feature type="signal peptide" evidence="5">
    <location>
        <begin position="1"/>
        <end position="16"/>
    </location>
</feature>
<dbReference type="CDD" id="cd03784">
    <property type="entry name" value="GT1_Gtf-like"/>
    <property type="match status" value="1"/>
</dbReference>
<dbReference type="OrthoDB" id="5835829at2759"/>